<name>I4YKF8_9HYPH</name>
<organism evidence="1 2">
    <name type="scientific">Microvirga lotononidis</name>
    <dbReference type="NCBI Taxonomy" id="864069"/>
    <lineage>
        <taxon>Bacteria</taxon>
        <taxon>Pseudomonadati</taxon>
        <taxon>Pseudomonadota</taxon>
        <taxon>Alphaproteobacteria</taxon>
        <taxon>Hyphomicrobiales</taxon>
        <taxon>Methylobacteriaceae</taxon>
        <taxon>Microvirga</taxon>
    </lineage>
</organism>
<keyword evidence="2" id="KW-1185">Reference proteome</keyword>
<dbReference type="OrthoDB" id="9915795at2"/>
<evidence type="ECO:0000313" key="1">
    <source>
        <dbReference type="EMBL" id="EIM24450.1"/>
    </source>
</evidence>
<dbReference type="AlphaFoldDB" id="I4YKF8"/>
<evidence type="ECO:0000313" key="2">
    <source>
        <dbReference type="Proteomes" id="UP000003947"/>
    </source>
</evidence>
<dbReference type="RefSeq" id="WP_009764912.1">
    <property type="nucleotide sequence ID" value="NZ_CP141050.1"/>
</dbReference>
<evidence type="ECO:0008006" key="3">
    <source>
        <dbReference type="Google" id="ProtNLM"/>
    </source>
</evidence>
<dbReference type="PATRIC" id="fig|864069.3.peg.7457"/>
<accession>I4YKF8</accession>
<dbReference type="HOGENOM" id="CLU_2826328_0_0_5"/>
<dbReference type="EMBL" id="JH660648">
    <property type="protein sequence ID" value="EIM24450.1"/>
    <property type="molecule type" value="Genomic_DNA"/>
</dbReference>
<protein>
    <recommendedName>
        <fullName evidence="3">Anti-sigma factor NepR domain-containing protein</fullName>
    </recommendedName>
</protein>
<sequence>MSDTDSRGSPVPAALTFSQRESIRMLGIALRKLYKSYLKEPPPKRFLPLIAKLSEADRRSFLANDA</sequence>
<dbReference type="Proteomes" id="UP000003947">
    <property type="component" value="Unassembled WGS sequence"/>
</dbReference>
<reference evidence="1 2" key="1">
    <citation type="submission" date="2012-02" db="EMBL/GenBank/DDBJ databases">
        <title>Improved High-Quality Draft sequence of Microvirga sp. WSM3557.</title>
        <authorList>
            <consortium name="US DOE Joint Genome Institute"/>
            <person name="Lucas S."/>
            <person name="Han J."/>
            <person name="Lapidus A."/>
            <person name="Cheng J.-F."/>
            <person name="Goodwin L."/>
            <person name="Pitluck S."/>
            <person name="Peters L."/>
            <person name="Zhang X."/>
            <person name="Detter J.C."/>
            <person name="Han C."/>
            <person name="Tapia R."/>
            <person name="Land M."/>
            <person name="Hauser L."/>
            <person name="Kyrpides N."/>
            <person name="Ivanova N."/>
            <person name="Pagani I."/>
            <person name="Brau L."/>
            <person name="Yates R."/>
            <person name="O'Hara G."/>
            <person name="Rui T."/>
            <person name="Howieson J."/>
            <person name="Reeve W."/>
            <person name="Woyke T."/>
        </authorList>
    </citation>
    <scope>NUCLEOTIDE SEQUENCE [LARGE SCALE GENOMIC DNA]</scope>
    <source>
        <strain evidence="1 2">WSM3557</strain>
    </source>
</reference>
<gene>
    <name evidence="1" type="ORF">MicloDRAFT_00069690</name>
</gene>
<proteinExistence type="predicted"/>